<gene>
    <name evidence="1" type="ORF">Sterm_4175</name>
</gene>
<dbReference type="EMBL" id="CP001740">
    <property type="protein sequence ID" value="ACZ11007.1"/>
    <property type="molecule type" value="Genomic_DNA"/>
</dbReference>
<keyword evidence="1" id="KW-0614">Plasmid</keyword>
<sequence>MTDRDYIELALRRVQKYKKGTIFSFENIFSNDEWKE</sequence>
<organism evidence="1 2">
    <name type="scientific">Sebaldella termitidis (strain ATCC 33386 / NCTC 11300)</name>
    <dbReference type="NCBI Taxonomy" id="526218"/>
    <lineage>
        <taxon>Bacteria</taxon>
        <taxon>Fusobacteriati</taxon>
        <taxon>Fusobacteriota</taxon>
        <taxon>Fusobacteriia</taxon>
        <taxon>Fusobacteriales</taxon>
        <taxon>Leptotrichiaceae</taxon>
        <taxon>Sebaldella</taxon>
    </lineage>
</organism>
<proteinExistence type="predicted"/>
<protein>
    <submittedName>
        <fullName evidence="1">Uncharacterized protein</fullName>
    </submittedName>
</protein>
<dbReference type="KEGG" id="str:Sterm_4175"/>
<reference evidence="1 2" key="1">
    <citation type="journal article" date="2010" name="Stand. Genomic Sci.">
        <title>Complete genome sequence of Sebaldella termitidis type strain (NCTC 11300).</title>
        <authorList>
            <person name="Harmon-Smith M."/>
            <person name="Celia L."/>
            <person name="Chertkov O."/>
            <person name="Lapidus A."/>
            <person name="Copeland A."/>
            <person name="Glavina Del Rio T."/>
            <person name="Nolan M."/>
            <person name="Lucas S."/>
            <person name="Tice H."/>
            <person name="Cheng J.F."/>
            <person name="Han C."/>
            <person name="Detter J.C."/>
            <person name="Bruce D."/>
            <person name="Goodwin L."/>
            <person name="Pitluck S."/>
            <person name="Pati A."/>
            <person name="Liolios K."/>
            <person name="Ivanova N."/>
            <person name="Mavromatis K."/>
            <person name="Mikhailova N."/>
            <person name="Chen A."/>
            <person name="Palaniappan K."/>
            <person name="Land M."/>
            <person name="Hauser L."/>
            <person name="Chang Y.J."/>
            <person name="Jeffries C.D."/>
            <person name="Brettin T."/>
            <person name="Goker M."/>
            <person name="Beck B."/>
            <person name="Bristow J."/>
            <person name="Eisen J.A."/>
            <person name="Markowitz V."/>
            <person name="Hugenholtz P."/>
            <person name="Kyrpides N.C."/>
            <person name="Klenk H.P."/>
            <person name="Chen F."/>
        </authorList>
    </citation>
    <scope>NUCLEOTIDE SEQUENCE [LARGE SCALE GENOMIC DNA]</scope>
    <source>
        <strain evidence="2">ATCC 33386 / NCTC 11300</strain>
        <plasmid evidence="2">Plasmid pSTERM01</plasmid>
    </source>
</reference>
<keyword evidence="2" id="KW-1185">Reference proteome</keyword>
<geneLocation type="plasmid" evidence="1 2">
    <name>pSTERM01</name>
</geneLocation>
<name>D1AS20_SEBTE</name>
<accession>D1AS20</accession>
<evidence type="ECO:0000313" key="1">
    <source>
        <dbReference type="EMBL" id="ACZ11007.1"/>
    </source>
</evidence>
<dbReference type="AlphaFoldDB" id="D1AS20"/>
<evidence type="ECO:0000313" key="2">
    <source>
        <dbReference type="Proteomes" id="UP000000845"/>
    </source>
</evidence>
<dbReference type="Proteomes" id="UP000000845">
    <property type="component" value="Plasmid pSTERM01"/>
</dbReference>
<dbReference type="HOGENOM" id="CLU_3358412_0_0_0"/>